<evidence type="ECO:0000256" key="1">
    <source>
        <dbReference type="SAM" id="MobiDB-lite"/>
    </source>
</evidence>
<accession>A0AAD1RDV5</accession>
<proteinExistence type="predicted"/>
<name>A0AAD1RDV5_PELCU</name>
<feature type="region of interest" description="Disordered" evidence="1">
    <location>
        <begin position="37"/>
        <end position="69"/>
    </location>
</feature>
<dbReference type="Proteomes" id="UP001295444">
    <property type="component" value="Chromosome 02"/>
</dbReference>
<protein>
    <submittedName>
        <fullName evidence="2">Uncharacterized protein</fullName>
    </submittedName>
</protein>
<feature type="region of interest" description="Disordered" evidence="1">
    <location>
        <begin position="132"/>
        <end position="174"/>
    </location>
</feature>
<organism evidence="2 3">
    <name type="scientific">Pelobates cultripes</name>
    <name type="common">Western spadefoot toad</name>
    <dbReference type="NCBI Taxonomy" id="61616"/>
    <lineage>
        <taxon>Eukaryota</taxon>
        <taxon>Metazoa</taxon>
        <taxon>Chordata</taxon>
        <taxon>Craniata</taxon>
        <taxon>Vertebrata</taxon>
        <taxon>Euteleostomi</taxon>
        <taxon>Amphibia</taxon>
        <taxon>Batrachia</taxon>
        <taxon>Anura</taxon>
        <taxon>Pelobatoidea</taxon>
        <taxon>Pelobatidae</taxon>
        <taxon>Pelobates</taxon>
    </lineage>
</organism>
<evidence type="ECO:0000313" key="2">
    <source>
        <dbReference type="EMBL" id="CAH2249594.1"/>
    </source>
</evidence>
<keyword evidence="3" id="KW-1185">Reference proteome</keyword>
<reference evidence="2" key="1">
    <citation type="submission" date="2022-03" db="EMBL/GenBank/DDBJ databases">
        <authorList>
            <person name="Alioto T."/>
            <person name="Alioto T."/>
            <person name="Gomez Garrido J."/>
        </authorList>
    </citation>
    <scope>NUCLEOTIDE SEQUENCE</scope>
</reference>
<evidence type="ECO:0000313" key="3">
    <source>
        <dbReference type="Proteomes" id="UP001295444"/>
    </source>
</evidence>
<sequence length="174" mass="18963">MIAVLDGVLARRENQDGDVEVSTDLTHIPTLRDMDTDIHLNSTNTDSQSPVRHGDRRQRMSQNGGGVPAMNMERSIVTAKSGWMCRSGAVQQEVRSSHTPHGVCTSTSSCKRVRDVDAQKNAAVTDLVFHAGSGSSRKEESQEQIAVRPGGRLSQRAERPLIRSADRSPTSSEL</sequence>
<dbReference type="AlphaFoldDB" id="A0AAD1RDV5"/>
<dbReference type="EMBL" id="OW240913">
    <property type="protein sequence ID" value="CAH2249594.1"/>
    <property type="molecule type" value="Genomic_DNA"/>
</dbReference>
<feature type="compositionally biased region" description="Basic and acidic residues" evidence="1">
    <location>
        <begin position="155"/>
        <end position="166"/>
    </location>
</feature>
<gene>
    <name evidence="2" type="ORF">PECUL_23A037146</name>
</gene>
<feature type="compositionally biased region" description="Polar residues" evidence="1">
    <location>
        <begin position="39"/>
        <end position="50"/>
    </location>
</feature>